<reference evidence="1 2" key="1">
    <citation type="journal article" date="2015" name="Proc. Natl. Acad. Sci. U.S.A.">
        <title>The resurrection genome of Boea hygrometrica: A blueprint for survival of dehydration.</title>
        <authorList>
            <person name="Xiao L."/>
            <person name="Yang G."/>
            <person name="Zhang L."/>
            <person name="Yang X."/>
            <person name="Zhao S."/>
            <person name="Ji Z."/>
            <person name="Zhou Q."/>
            <person name="Hu M."/>
            <person name="Wang Y."/>
            <person name="Chen M."/>
            <person name="Xu Y."/>
            <person name="Jin H."/>
            <person name="Xiao X."/>
            <person name="Hu G."/>
            <person name="Bao F."/>
            <person name="Hu Y."/>
            <person name="Wan P."/>
            <person name="Li L."/>
            <person name="Deng X."/>
            <person name="Kuang T."/>
            <person name="Xiang C."/>
            <person name="Zhu J.K."/>
            <person name="Oliver M.J."/>
            <person name="He Y."/>
        </authorList>
    </citation>
    <scope>NUCLEOTIDE SEQUENCE [LARGE SCALE GENOMIC DNA]</scope>
    <source>
        <strain evidence="2">cv. XS01</strain>
    </source>
</reference>
<dbReference type="EMBL" id="KV010626">
    <property type="protein sequence ID" value="KZV27526.1"/>
    <property type="molecule type" value="Genomic_DNA"/>
</dbReference>
<dbReference type="AlphaFoldDB" id="A0A2Z7B1A8"/>
<dbReference type="Proteomes" id="UP000250235">
    <property type="component" value="Unassembled WGS sequence"/>
</dbReference>
<organism evidence="1 2">
    <name type="scientific">Dorcoceras hygrometricum</name>
    <dbReference type="NCBI Taxonomy" id="472368"/>
    <lineage>
        <taxon>Eukaryota</taxon>
        <taxon>Viridiplantae</taxon>
        <taxon>Streptophyta</taxon>
        <taxon>Embryophyta</taxon>
        <taxon>Tracheophyta</taxon>
        <taxon>Spermatophyta</taxon>
        <taxon>Magnoliopsida</taxon>
        <taxon>eudicotyledons</taxon>
        <taxon>Gunneridae</taxon>
        <taxon>Pentapetalae</taxon>
        <taxon>asterids</taxon>
        <taxon>lamiids</taxon>
        <taxon>Lamiales</taxon>
        <taxon>Gesneriaceae</taxon>
        <taxon>Didymocarpoideae</taxon>
        <taxon>Trichosporeae</taxon>
        <taxon>Loxocarpinae</taxon>
        <taxon>Dorcoceras</taxon>
    </lineage>
</organism>
<gene>
    <name evidence="1" type="ORF">F511_04577</name>
</gene>
<evidence type="ECO:0000313" key="2">
    <source>
        <dbReference type="Proteomes" id="UP000250235"/>
    </source>
</evidence>
<sequence length="60" mass="6996">MNPNAAIEKVYRFTLNYKLLPTNRAESAGRGRLRSWRLKSLCCRPNPIYLEQWMVKGGKV</sequence>
<name>A0A2Z7B1A8_9LAMI</name>
<proteinExistence type="predicted"/>
<evidence type="ECO:0000313" key="1">
    <source>
        <dbReference type="EMBL" id="KZV27526.1"/>
    </source>
</evidence>
<keyword evidence="2" id="KW-1185">Reference proteome</keyword>
<accession>A0A2Z7B1A8</accession>
<protein>
    <submittedName>
        <fullName evidence="1">Uncharacterized protein</fullName>
    </submittedName>
</protein>